<evidence type="ECO:0000256" key="1">
    <source>
        <dbReference type="ARBA" id="ARBA00004123"/>
    </source>
</evidence>
<dbReference type="InterPro" id="IPR036236">
    <property type="entry name" value="Znf_C2H2_sf"/>
</dbReference>
<keyword evidence="2" id="KW-0479">Metal-binding</keyword>
<dbReference type="PANTHER" id="PTHR16515:SF66">
    <property type="entry name" value="C2H2-TYPE DOMAIN-CONTAINING PROTEIN"/>
    <property type="match status" value="1"/>
</dbReference>
<evidence type="ECO:0000259" key="8">
    <source>
        <dbReference type="PROSITE" id="PS50157"/>
    </source>
</evidence>
<keyword evidence="5" id="KW-0862">Zinc</keyword>
<dbReference type="PROSITE" id="PS00028">
    <property type="entry name" value="ZINC_FINGER_C2H2_1"/>
    <property type="match status" value="2"/>
</dbReference>
<dbReference type="Gene3D" id="3.30.160.60">
    <property type="entry name" value="Classic Zinc Finger"/>
    <property type="match status" value="2"/>
</dbReference>
<feature type="domain" description="C2H2-type" evidence="8">
    <location>
        <begin position="370"/>
        <end position="398"/>
    </location>
</feature>
<reference evidence="9" key="1">
    <citation type="submission" date="2021-01" db="EMBL/GenBank/DDBJ databases">
        <authorList>
            <person name="Corre E."/>
            <person name="Pelletier E."/>
            <person name="Niang G."/>
            <person name="Scheremetjew M."/>
            <person name="Finn R."/>
            <person name="Kale V."/>
            <person name="Holt S."/>
            <person name="Cochrane G."/>
            <person name="Meng A."/>
            <person name="Brown T."/>
            <person name="Cohen L."/>
        </authorList>
    </citation>
    <scope>NUCLEOTIDE SEQUENCE</scope>
    <source>
        <strain evidence="9">SAG 36.94</strain>
    </source>
</reference>
<evidence type="ECO:0000256" key="6">
    <source>
        <dbReference type="ARBA" id="ARBA00023242"/>
    </source>
</evidence>
<evidence type="ECO:0000256" key="4">
    <source>
        <dbReference type="ARBA" id="ARBA00022771"/>
    </source>
</evidence>
<evidence type="ECO:0000256" key="5">
    <source>
        <dbReference type="ARBA" id="ARBA00022833"/>
    </source>
</evidence>
<dbReference type="GO" id="GO:0010468">
    <property type="term" value="P:regulation of gene expression"/>
    <property type="evidence" value="ECO:0007669"/>
    <property type="project" value="TreeGrafter"/>
</dbReference>
<name>A0A7S1TH49_9RHOD</name>
<dbReference type="GO" id="GO:0008270">
    <property type="term" value="F:zinc ion binding"/>
    <property type="evidence" value="ECO:0007669"/>
    <property type="project" value="UniProtKB-KW"/>
</dbReference>
<evidence type="ECO:0000256" key="7">
    <source>
        <dbReference type="PROSITE-ProRule" id="PRU00042"/>
    </source>
</evidence>
<dbReference type="FunFam" id="3.30.160.60:FF:000100">
    <property type="entry name" value="Zinc finger 45-like"/>
    <property type="match status" value="1"/>
</dbReference>
<dbReference type="PROSITE" id="PS50157">
    <property type="entry name" value="ZINC_FINGER_C2H2_2"/>
    <property type="match status" value="2"/>
</dbReference>
<sequence length="428" mass="48656">MLDGERFLEEVFEDVLAREWLLPEGLADEAISEEMLEQAFAFQIASRVGDSQEVECARVLLAPQYEQEDYVLGYAYSELSRRWYCQMHAVDHDARWPIGGSYRFMMRKGDSRSVIVTCVSPEGMTVVARFQGVTGFVQCESAVCMPHLTGSYPKEAQSFSRMKAFCPYCSERQRDCTCIGSPWQRCYGLDKPLETESFFKYRERMTSAAGWRLCVRQIIDAQGTLTSSTILMSSGHYGSVCPDITGLLQGCANSIRSSYFDPHIDRLLREIFSETSSLAVSDTAWDESSHLEMLNSSECLSEGFLSTIAPEANDSSVFVSKELEAATERCMLISEDRVDAVVGPSTRRRRQQAGVRKIIRSERRTPPKNFVCDQCQSRFSQASHLANHINTVHLKIRAFECPLCMKKFGLRSNLKRHYREIHPDEEFL</sequence>
<accession>A0A7S1TH49</accession>
<evidence type="ECO:0000256" key="2">
    <source>
        <dbReference type="ARBA" id="ARBA00022723"/>
    </source>
</evidence>
<dbReference type="SUPFAM" id="SSF57667">
    <property type="entry name" value="beta-beta-alpha zinc fingers"/>
    <property type="match status" value="1"/>
</dbReference>
<evidence type="ECO:0000256" key="3">
    <source>
        <dbReference type="ARBA" id="ARBA00022737"/>
    </source>
</evidence>
<dbReference type="EMBL" id="HBGH01014919">
    <property type="protein sequence ID" value="CAD9236217.1"/>
    <property type="molecule type" value="Transcribed_RNA"/>
</dbReference>
<dbReference type="InterPro" id="IPR050331">
    <property type="entry name" value="Zinc_finger"/>
</dbReference>
<comment type="subcellular location">
    <subcellularLocation>
        <location evidence="1">Nucleus</location>
    </subcellularLocation>
</comment>
<feature type="domain" description="C2H2-type" evidence="8">
    <location>
        <begin position="399"/>
        <end position="427"/>
    </location>
</feature>
<protein>
    <recommendedName>
        <fullName evidence="8">C2H2-type domain-containing protein</fullName>
    </recommendedName>
</protein>
<evidence type="ECO:0000313" key="9">
    <source>
        <dbReference type="EMBL" id="CAD9236217.1"/>
    </source>
</evidence>
<keyword evidence="6" id="KW-0539">Nucleus</keyword>
<dbReference type="AlphaFoldDB" id="A0A7S1TH49"/>
<organism evidence="9">
    <name type="scientific">Compsopogon caeruleus</name>
    <dbReference type="NCBI Taxonomy" id="31354"/>
    <lineage>
        <taxon>Eukaryota</taxon>
        <taxon>Rhodophyta</taxon>
        <taxon>Compsopogonophyceae</taxon>
        <taxon>Compsopogonales</taxon>
        <taxon>Compsopogonaceae</taxon>
        <taxon>Compsopogon</taxon>
    </lineage>
</organism>
<dbReference type="SMART" id="SM00355">
    <property type="entry name" value="ZnF_C2H2"/>
    <property type="match status" value="2"/>
</dbReference>
<dbReference type="Pfam" id="PF00096">
    <property type="entry name" value="zf-C2H2"/>
    <property type="match status" value="2"/>
</dbReference>
<keyword evidence="3" id="KW-0677">Repeat</keyword>
<keyword evidence="4 7" id="KW-0863">Zinc-finger</keyword>
<dbReference type="InterPro" id="IPR013087">
    <property type="entry name" value="Znf_C2H2_type"/>
</dbReference>
<proteinExistence type="predicted"/>
<dbReference type="PANTHER" id="PTHR16515">
    <property type="entry name" value="PR DOMAIN ZINC FINGER PROTEIN"/>
    <property type="match status" value="1"/>
</dbReference>
<gene>
    <name evidence="9" type="ORF">CCAE0312_LOCUS8310</name>
</gene>
<dbReference type="GO" id="GO:0005634">
    <property type="term" value="C:nucleus"/>
    <property type="evidence" value="ECO:0007669"/>
    <property type="project" value="UniProtKB-SubCell"/>
</dbReference>